<dbReference type="GO" id="GO:0003677">
    <property type="term" value="F:DNA binding"/>
    <property type="evidence" value="ECO:0007669"/>
    <property type="project" value="InterPro"/>
</dbReference>
<dbReference type="PROSITE" id="PS51457">
    <property type="entry name" value="BEN"/>
    <property type="match status" value="1"/>
</dbReference>
<reference evidence="3 4" key="1">
    <citation type="journal article" date="2021" name="J. Hered.">
        <title>A chromosome-level genome assembly of the parasitoid wasp, Cotesia glomerata (Hymenoptera: Braconidae).</title>
        <authorList>
            <person name="Pinto B.J."/>
            <person name="Weis J.J."/>
            <person name="Gamble T."/>
            <person name="Ode P.J."/>
            <person name="Paul R."/>
            <person name="Zaspel J.M."/>
        </authorList>
    </citation>
    <scope>NUCLEOTIDE SEQUENCE [LARGE SCALE GENOMIC DNA]</scope>
    <source>
        <strain evidence="3">CgM1</strain>
    </source>
</reference>
<gene>
    <name evidence="3" type="ORF">KQX54_011887</name>
</gene>
<dbReference type="Gene3D" id="1.10.10.2590">
    <property type="entry name" value="BEN domain"/>
    <property type="match status" value="1"/>
</dbReference>
<feature type="compositionally biased region" description="Basic and acidic residues" evidence="1">
    <location>
        <begin position="83"/>
        <end position="103"/>
    </location>
</feature>
<protein>
    <recommendedName>
        <fullName evidence="2">BEN domain-containing protein</fullName>
    </recommendedName>
</protein>
<evidence type="ECO:0000313" key="3">
    <source>
        <dbReference type="EMBL" id="KAH0535012.1"/>
    </source>
</evidence>
<feature type="region of interest" description="Disordered" evidence="1">
    <location>
        <begin position="73"/>
        <end position="103"/>
    </location>
</feature>
<accession>A0AAV7HXD4</accession>
<evidence type="ECO:0000256" key="1">
    <source>
        <dbReference type="SAM" id="MobiDB-lite"/>
    </source>
</evidence>
<evidence type="ECO:0000313" key="4">
    <source>
        <dbReference type="Proteomes" id="UP000826195"/>
    </source>
</evidence>
<dbReference type="PANTHER" id="PTHR14628">
    <property type="entry name" value="BEN DOMAIN-CONTAINING PROTEIN 5"/>
    <property type="match status" value="1"/>
</dbReference>
<feature type="domain" description="BEN" evidence="2">
    <location>
        <begin position="275"/>
        <end position="358"/>
    </location>
</feature>
<organism evidence="3 4">
    <name type="scientific">Cotesia glomerata</name>
    <name type="common">Lepidopteran parasitic wasp</name>
    <name type="synonym">Apanteles glomeratus</name>
    <dbReference type="NCBI Taxonomy" id="32391"/>
    <lineage>
        <taxon>Eukaryota</taxon>
        <taxon>Metazoa</taxon>
        <taxon>Ecdysozoa</taxon>
        <taxon>Arthropoda</taxon>
        <taxon>Hexapoda</taxon>
        <taxon>Insecta</taxon>
        <taxon>Pterygota</taxon>
        <taxon>Neoptera</taxon>
        <taxon>Endopterygota</taxon>
        <taxon>Hymenoptera</taxon>
        <taxon>Apocrita</taxon>
        <taxon>Ichneumonoidea</taxon>
        <taxon>Braconidae</taxon>
        <taxon>Microgastrinae</taxon>
        <taxon>Cotesia</taxon>
    </lineage>
</organism>
<dbReference type="Proteomes" id="UP000826195">
    <property type="component" value="Unassembled WGS sequence"/>
</dbReference>
<dbReference type="GO" id="GO:0045892">
    <property type="term" value="P:negative regulation of DNA-templated transcription"/>
    <property type="evidence" value="ECO:0007669"/>
    <property type="project" value="InterPro"/>
</dbReference>
<dbReference type="InterPro" id="IPR040391">
    <property type="entry name" value="BEND5"/>
</dbReference>
<dbReference type="AlphaFoldDB" id="A0AAV7HXD4"/>
<name>A0AAV7HXD4_COTGL</name>
<keyword evidence="4" id="KW-1185">Reference proteome</keyword>
<sequence length="358" mass="41424">MSKVTHAYVCYLDDNEKLIVKVSDIKAFKPENVEDFDNTKKYQVLWYDKATKKSNYYNASIILLGKDDDNSTKLRQTRISSSESDRSSDDEKPLKKRKKDDSLKSDKSTLKLSKVDTSTPNISLEFSSKKTVVDEIYEQIYELKNRVVSLENENTIILSDVSILKEKLTKVKQDSIKNNHRYDGCSRKQSVLGNNEKIENDLMVLPEDPRYNKTLGLYETSTPDLTEYNTPEIESSPKITVDGSSSLNNNKSLLQPSYNRYQKVMIDDPISGGKVEKIYLDKEIFISSENWDSIQNQKDDSKFVKNLAQAIWTRHELVNRSLDGKRAARIVNRSPRKMLTPKKCQVIEGIHFTYYYWF</sequence>
<proteinExistence type="predicted"/>
<evidence type="ECO:0000259" key="2">
    <source>
        <dbReference type="PROSITE" id="PS51457"/>
    </source>
</evidence>
<dbReference type="InterPro" id="IPR018379">
    <property type="entry name" value="BEN_domain"/>
</dbReference>
<comment type="caution">
    <text evidence="3">The sequence shown here is derived from an EMBL/GenBank/DDBJ whole genome shotgun (WGS) entry which is preliminary data.</text>
</comment>
<dbReference type="PANTHER" id="PTHR14628:SF1">
    <property type="entry name" value="BEN DOMAIN-CONTAINING PROTEIN 5"/>
    <property type="match status" value="1"/>
</dbReference>
<dbReference type="EMBL" id="JAHXZJ010002982">
    <property type="protein sequence ID" value="KAH0535012.1"/>
    <property type="molecule type" value="Genomic_DNA"/>
</dbReference>